<sequence length="49" mass="5702">MISVDTMNNSTFLSQHVINCICKIKVYLMNYFSKILVNLIFITGLHCYN</sequence>
<reference evidence="1" key="2">
    <citation type="journal article" date="2015" name="Fish Shellfish Immunol.">
        <title>Early steps in the European eel (Anguilla anguilla)-Vibrio vulnificus interaction in the gills: Role of the RtxA13 toxin.</title>
        <authorList>
            <person name="Callol A."/>
            <person name="Pajuelo D."/>
            <person name="Ebbesson L."/>
            <person name="Teles M."/>
            <person name="MacKenzie S."/>
            <person name="Amaro C."/>
        </authorList>
    </citation>
    <scope>NUCLEOTIDE SEQUENCE</scope>
</reference>
<reference evidence="1" key="1">
    <citation type="submission" date="2014-11" db="EMBL/GenBank/DDBJ databases">
        <authorList>
            <person name="Amaro Gonzalez C."/>
        </authorList>
    </citation>
    <scope>NUCLEOTIDE SEQUENCE</scope>
</reference>
<dbReference type="AlphaFoldDB" id="A0A0E9TBU2"/>
<protein>
    <submittedName>
        <fullName evidence="1">Uncharacterized protein</fullName>
    </submittedName>
</protein>
<accession>A0A0E9TBU2</accession>
<evidence type="ECO:0000313" key="1">
    <source>
        <dbReference type="EMBL" id="JAH50193.1"/>
    </source>
</evidence>
<organism evidence="1">
    <name type="scientific">Anguilla anguilla</name>
    <name type="common">European freshwater eel</name>
    <name type="synonym">Muraena anguilla</name>
    <dbReference type="NCBI Taxonomy" id="7936"/>
    <lineage>
        <taxon>Eukaryota</taxon>
        <taxon>Metazoa</taxon>
        <taxon>Chordata</taxon>
        <taxon>Craniata</taxon>
        <taxon>Vertebrata</taxon>
        <taxon>Euteleostomi</taxon>
        <taxon>Actinopterygii</taxon>
        <taxon>Neopterygii</taxon>
        <taxon>Teleostei</taxon>
        <taxon>Anguilliformes</taxon>
        <taxon>Anguillidae</taxon>
        <taxon>Anguilla</taxon>
    </lineage>
</organism>
<proteinExistence type="predicted"/>
<dbReference type="EMBL" id="GBXM01058384">
    <property type="protein sequence ID" value="JAH50193.1"/>
    <property type="molecule type" value="Transcribed_RNA"/>
</dbReference>
<name>A0A0E9TBU2_ANGAN</name>